<comment type="caution">
    <text evidence="1">The sequence shown here is derived from an EMBL/GenBank/DDBJ whole genome shotgun (WGS) entry which is preliminary data.</text>
</comment>
<organism evidence="1 2">
    <name type="scientific">Methanobacterium subterraneum</name>
    <dbReference type="NCBI Taxonomy" id="59277"/>
    <lineage>
        <taxon>Archaea</taxon>
        <taxon>Methanobacteriati</taxon>
        <taxon>Methanobacteriota</taxon>
        <taxon>Methanomada group</taxon>
        <taxon>Methanobacteria</taxon>
        <taxon>Methanobacteriales</taxon>
        <taxon>Methanobacteriaceae</taxon>
        <taxon>Methanobacterium</taxon>
    </lineage>
</organism>
<dbReference type="Proteomes" id="UP000586031">
    <property type="component" value="Unassembled WGS sequence"/>
</dbReference>
<evidence type="ECO:0000313" key="2">
    <source>
        <dbReference type="Proteomes" id="UP000586031"/>
    </source>
</evidence>
<name>A0A7J4TM18_9EURY</name>
<sequence length="205" mass="22744">MNQKILTIGVILIVAVSGLAILEVSTGFFSGLVFDQIPYNYTAKVWIPPTNSNDPNSGSLGGFYKINGKGRNFDFFLKLSGAEKSESPLDYTEDGLNGTGHLDEIKITFGTIQSLLNKNVKGAMFNTTFKGHMNLSCAAWTGVTYFQNDNNNFTGNFTIDGVMTDWEGNYTLKQDSFRILGVSDFIYYPNKQRSAAKNVQKSYYL</sequence>
<reference evidence="2" key="1">
    <citation type="journal article" date="2020" name="bioRxiv">
        <title>A rank-normalized archaeal taxonomy based on genome phylogeny resolves widespread incomplete and uneven classifications.</title>
        <authorList>
            <person name="Rinke C."/>
            <person name="Chuvochina M."/>
            <person name="Mussig A.J."/>
            <person name="Chaumeil P.-A."/>
            <person name="Waite D.W."/>
            <person name="Whitman W.B."/>
            <person name="Parks D.H."/>
            <person name="Hugenholtz P."/>
        </authorList>
    </citation>
    <scope>NUCLEOTIDE SEQUENCE [LARGE SCALE GENOMIC DNA]</scope>
</reference>
<proteinExistence type="predicted"/>
<dbReference type="EMBL" id="DUHE01000154">
    <property type="protein sequence ID" value="HII84279.1"/>
    <property type="molecule type" value="Genomic_DNA"/>
</dbReference>
<evidence type="ECO:0000313" key="1">
    <source>
        <dbReference type="EMBL" id="HII84279.1"/>
    </source>
</evidence>
<gene>
    <name evidence="1" type="ORF">HA271_05470</name>
</gene>
<protein>
    <submittedName>
        <fullName evidence="1">Uncharacterized protein</fullName>
    </submittedName>
</protein>
<dbReference type="AlphaFoldDB" id="A0A7J4TM18"/>
<accession>A0A7J4TM18</accession>